<dbReference type="Gene3D" id="2.40.160.60">
    <property type="entry name" value="Outer membrane protein transport protein (OMPP1/FadL/TodX)"/>
    <property type="match status" value="2"/>
</dbReference>
<dbReference type="Proteomes" id="UP000177187">
    <property type="component" value="Unassembled WGS sequence"/>
</dbReference>
<proteinExistence type="predicted"/>
<organism evidence="1 2">
    <name type="scientific">Candidatus Coatesbacteria bacterium RBG_13_66_14</name>
    <dbReference type="NCBI Taxonomy" id="1817816"/>
    <lineage>
        <taxon>Bacteria</taxon>
        <taxon>Candidatus Coatesiibacteriota</taxon>
    </lineage>
</organism>
<protein>
    <recommendedName>
        <fullName evidence="3">DUF5723 domain-containing protein</fullName>
    </recommendedName>
</protein>
<comment type="caution">
    <text evidence="1">The sequence shown here is derived from an EMBL/GenBank/DDBJ whole genome shotgun (WGS) entry which is preliminary data.</text>
</comment>
<reference evidence="1 2" key="1">
    <citation type="journal article" date="2016" name="Nat. Commun.">
        <title>Thousands of microbial genomes shed light on interconnected biogeochemical processes in an aquifer system.</title>
        <authorList>
            <person name="Anantharaman K."/>
            <person name="Brown C.T."/>
            <person name="Hug L.A."/>
            <person name="Sharon I."/>
            <person name="Castelle C.J."/>
            <person name="Probst A.J."/>
            <person name="Thomas B.C."/>
            <person name="Singh A."/>
            <person name="Wilkins M.J."/>
            <person name="Karaoz U."/>
            <person name="Brodie E.L."/>
            <person name="Williams K.H."/>
            <person name="Hubbard S.S."/>
            <person name="Banfield J.F."/>
        </authorList>
    </citation>
    <scope>NUCLEOTIDE SEQUENCE [LARGE SCALE GENOMIC DNA]</scope>
</reference>
<dbReference type="AlphaFoldDB" id="A0A1F5F4Q7"/>
<dbReference type="EMBL" id="MFAF01000098">
    <property type="protein sequence ID" value="OGD74612.1"/>
    <property type="molecule type" value="Genomic_DNA"/>
</dbReference>
<evidence type="ECO:0008006" key="3">
    <source>
        <dbReference type="Google" id="ProtNLM"/>
    </source>
</evidence>
<name>A0A1F5F4Q7_9BACT</name>
<accession>A0A1F5F4Q7</accession>
<evidence type="ECO:0000313" key="2">
    <source>
        <dbReference type="Proteomes" id="UP000177187"/>
    </source>
</evidence>
<gene>
    <name evidence="1" type="ORF">A2Y64_00710</name>
</gene>
<sequence length="471" mass="51207">MMLLTIPVAGMNIFGTRALGMGGAQVALVDDATAAFWNPAAFGNQVSFSTTESIFGFSGEDNLTQYVNDLNQYYKLKDLFPDTYEGFMDYIDKNPEEAHRYVDDIVDSLAAFNDPGVGIIWDMHSGVATRVGPAVVSWLYENHLEAGPWVDNHLSRLIPSEYLQSPTDVLALYEEGLLTDEEMDLLWPGYDPDDPNGGIFIGDRPGNGIGLEDNRSLITLSGLVTNTIGLSYGYSFELTRDDYIAVGGTLKFIHGERSGDSVGILSDADLTNFDSGIFDVGSNWILNNMFTLRTITTGSGFSMDLGVQGSLGKQFSYGLLAHNLIPTQLGWDDPRFEPTPINPELRIGAAYEPVEGLSLALDLDLLPVDNLSCRYNPQTGVEEDAVSYHERSIALGAEYNLAGVFIVRAGVSTNYNAIFEEASPAKFILSAGMGFNIGEVFHMSLAVMSNLIRPREVDASLGASLSLGFTL</sequence>
<evidence type="ECO:0000313" key="1">
    <source>
        <dbReference type="EMBL" id="OGD74612.1"/>
    </source>
</evidence>